<dbReference type="GeneID" id="40317953"/>
<dbReference type="InterPro" id="IPR043129">
    <property type="entry name" value="ATPase_NBD"/>
</dbReference>
<dbReference type="OrthoDB" id="5132116at2759"/>
<dbReference type="SMART" id="SM00268">
    <property type="entry name" value="ACTIN"/>
    <property type="match status" value="1"/>
</dbReference>
<keyword evidence="3" id="KW-1185">Reference proteome</keyword>
<dbReference type="Proteomes" id="UP000284403">
    <property type="component" value="Unassembled WGS sequence"/>
</dbReference>
<reference evidence="2 3" key="1">
    <citation type="journal article" date="2018" name="BMC Genomics">
        <title>Genomic comparison of Trypanosoma conorhini and Trypanosoma rangeli to Trypanosoma cruzi strains of high and low virulence.</title>
        <authorList>
            <person name="Bradwell K.R."/>
            <person name="Koparde V.N."/>
            <person name="Matveyev A.V."/>
            <person name="Serrano M.G."/>
            <person name="Alves J.M."/>
            <person name="Parikh H."/>
            <person name="Huang B."/>
            <person name="Lee V."/>
            <person name="Espinosa-Alvarez O."/>
            <person name="Ortiz P.A."/>
            <person name="Costa-Martins A.G."/>
            <person name="Teixeira M.M."/>
            <person name="Buck G.A."/>
        </authorList>
    </citation>
    <scope>NUCLEOTIDE SEQUENCE [LARGE SCALE GENOMIC DNA]</scope>
    <source>
        <strain evidence="2 3">025E</strain>
    </source>
</reference>
<dbReference type="SUPFAM" id="SSF53067">
    <property type="entry name" value="Actin-like ATPase domain"/>
    <property type="match status" value="1"/>
</dbReference>
<name>A0A422PMM3_9TRYP</name>
<comment type="similarity">
    <text evidence="1">Belongs to the actin family.</text>
</comment>
<gene>
    <name evidence="2" type="ORF">Tco025E_04342</name>
</gene>
<protein>
    <submittedName>
        <fullName evidence="2">Actin-like protein</fullName>
    </submittedName>
</protein>
<comment type="caution">
    <text evidence="2">The sequence shown here is derived from an EMBL/GenBank/DDBJ whole genome shotgun (WGS) entry which is preliminary data.</text>
</comment>
<dbReference type="Gene3D" id="3.90.640.10">
    <property type="entry name" value="Actin, Chain A, domain 4"/>
    <property type="match status" value="1"/>
</dbReference>
<sequence length="373" mass="40488">MAVVELGWTTRAGYIGDAKCTRWFPSIHCNAGPMELSFPSTLLAADAMGVGSLQPIWTLHSLEHGMSLHVEHLAHIMGKQLQCSEDDPLMLVLPEIWHDRFDLVRSLFRVVLESGFTSALYCCRPSVAWTLASGRASAVVLDVGHNQATTAAVLDGYALRGSVASSSLAGGAVTGRLTAMLERDQLEALESVRHYRVPSIRQRALEDAVNDIKRMSCCVRVGHAPLPRKEEPLVLRAPDGASVTVSAAARTEPYEVLFSPSAPAGGDTLADLLVSCKQSIDPEWQQQAVPHVVCGGTAQAPGFRERLIKEAQKRDSCYFRYEQDGAFHFSSAVDGAWTGASLAAASSSFAPFWVTRADVEEEGDSVLYRKLLY</sequence>
<dbReference type="Gene3D" id="3.30.420.40">
    <property type="match status" value="2"/>
</dbReference>
<evidence type="ECO:0000256" key="1">
    <source>
        <dbReference type="RuleBase" id="RU000487"/>
    </source>
</evidence>
<dbReference type="Pfam" id="PF00022">
    <property type="entry name" value="Actin"/>
    <property type="match status" value="1"/>
</dbReference>
<accession>A0A422PMM3</accession>
<proteinExistence type="inferred from homology"/>
<dbReference type="AlphaFoldDB" id="A0A422PMM3"/>
<organism evidence="2 3">
    <name type="scientific">Trypanosoma conorhini</name>
    <dbReference type="NCBI Taxonomy" id="83891"/>
    <lineage>
        <taxon>Eukaryota</taxon>
        <taxon>Discoba</taxon>
        <taxon>Euglenozoa</taxon>
        <taxon>Kinetoplastea</taxon>
        <taxon>Metakinetoplastina</taxon>
        <taxon>Trypanosomatida</taxon>
        <taxon>Trypanosomatidae</taxon>
        <taxon>Trypanosoma</taxon>
    </lineage>
</organism>
<dbReference type="InterPro" id="IPR004000">
    <property type="entry name" value="Actin"/>
</dbReference>
<dbReference type="EMBL" id="MKKU01000218">
    <property type="protein sequence ID" value="RNF18951.1"/>
    <property type="molecule type" value="Genomic_DNA"/>
</dbReference>
<evidence type="ECO:0000313" key="2">
    <source>
        <dbReference type="EMBL" id="RNF18951.1"/>
    </source>
</evidence>
<dbReference type="PANTHER" id="PTHR11937">
    <property type="entry name" value="ACTIN"/>
    <property type="match status" value="1"/>
</dbReference>
<evidence type="ECO:0000313" key="3">
    <source>
        <dbReference type="Proteomes" id="UP000284403"/>
    </source>
</evidence>
<dbReference type="RefSeq" id="XP_029228659.1">
    <property type="nucleotide sequence ID" value="XM_029371253.1"/>
</dbReference>